<dbReference type="PANTHER" id="PTHR38431">
    <property type="entry name" value="BLL2305 PROTEIN"/>
    <property type="match status" value="1"/>
</dbReference>
<dbReference type="SUPFAM" id="SSF53850">
    <property type="entry name" value="Periplasmic binding protein-like II"/>
    <property type="match status" value="1"/>
</dbReference>
<dbReference type="EMBL" id="LSTO01000001">
    <property type="protein sequence ID" value="OWW21092.1"/>
    <property type="molecule type" value="Genomic_DNA"/>
</dbReference>
<dbReference type="AlphaFoldDB" id="A0A254TID1"/>
<comment type="caution">
    <text evidence="2">The sequence shown here is derived from an EMBL/GenBank/DDBJ whole genome shotgun (WGS) entry which is preliminary data.</text>
</comment>
<gene>
    <name evidence="2" type="ORF">AYR66_18040</name>
</gene>
<evidence type="ECO:0000259" key="1">
    <source>
        <dbReference type="Pfam" id="PF12727"/>
    </source>
</evidence>
<sequence>MKIEIRPEWLLRHGDGTTISLPLLLRLLTEIRDQGSIVSAAQTAGLSYRYAWGLLKEFDERFGAVLVQKSRGQGTRLAPLAEKLIWADKRIEARLSPFLETLASELERELATVLAEESSALRLTASHGFAVDALVRKFSAGDIVVDLKYRGSTEAVAALARGECDLAGFHLPVGEFRRAAAQQYLKWLDPKRHVLVHLAYRTQGLFVEKGNPKGITSLRDLARTDIRFVNRQVGSGTRVLLELLLAKEKIKTARVPGYDSAEFTHAAVAAFVASGMADVGFGVETAARRFNLDFLPVVREQYFFAAERKQLDDPRLSLAVKLMASDEIRHAIAALSGYDGALSGTVMELDDAAAAG</sequence>
<dbReference type="InterPro" id="IPR036388">
    <property type="entry name" value="WH-like_DNA-bd_sf"/>
</dbReference>
<proteinExistence type="predicted"/>
<evidence type="ECO:0000313" key="2">
    <source>
        <dbReference type="EMBL" id="OWW21092.1"/>
    </source>
</evidence>
<dbReference type="RefSeq" id="WP_088707944.1">
    <property type="nucleotide sequence ID" value="NZ_LSTO01000001.1"/>
</dbReference>
<dbReference type="InterPro" id="IPR036390">
    <property type="entry name" value="WH_DNA-bd_sf"/>
</dbReference>
<dbReference type="SUPFAM" id="SSF46785">
    <property type="entry name" value="Winged helix' DNA-binding domain"/>
    <property type="match status" value="1"/>
</dbReference>
<keyword evidence="3" id="KW-1185">Reference proteome</keyword>
<dbReference type="Gene3D" id="1.10.10.10">
    <property type="entry name" value="Winged helix-like DNA-binding domain superfamily/Winged helix DNA-binding domain"/>
    <property type="match status" value="1"/>
</dbReference>
<dbReference type="Gene3D" id="3.40.190.10">
    <property type="entry name" value="Periplasmic binding protein-like II"/>
    <property type="match status" value="1"/>
</dbReference>
<name>A0A254TID1_9BURK</name>
<reference evidence="2 3" key="1">
    <citation type="submission" date="2016-02" db="EMBL/GenBank/DDBJ databases">
        <authorList>
            <person name="Wen L."/>
            <person name="He K."/>
            <person name="Yang H."/>
        </authorList>
    </citation>
    <scope>NUCLEOTIDE SEQUENCE [LARGE SCALE GENOMIC DNA]</scope>
    <source>
        <strain evidence="2 3">TSA40</strain>
    </source>
</reference>
<dbReference type="Proteomes" id="UP000197535">
    <property type="component" value="Unassembled WGS sequence"/>
</dbReference>
<dbReference type="OrthoDB" id="9805928at2"/>
<dbReference type="PANTHER" id="PTHR38431:SF1">
    <property type="entry name" value="BLL2305 PROTEIN"/>
    <property type="match status" value="1"/>
</dbReference>
<protein>
    <submittedName>
        <fullName evidence="2">LysR family transcriptional regulator</fullName>
    </submittedName>
</protein>
<dbReference type="Pfam" id="PF12727">
    <property type="entry name" value="PBP_like"/>
    <property type="match status" value="1"/>
</dbReference>
<evidence type="ECO:0000313" key="3">
    <source>
        <dbReference type="Proteomes" id="UP000197535"/>
    </source>
</evidence>
<feature type="domain" description="PBP" evidence="1">
    <location>
        <begin position="142"/>
        <end position="321"/>
    </location>
</feature>
<organism evidence="2 3">
    <name type="scientific">Noviherbaspirillum denitrificans</name>
    <dbReference type="NCBI Taxonomy" id="1968433"/>
    <lineage>
        <taxon>Bacteria</taxon>
        <taxon>Pseudomonadati</taxon>
        <taxon>Pseudomonadota</taxon>
        <taxon>Betaproteobacteria</taxon>
        <taxon>Burkholderiales</taxon>
        <taxon>Oxalobacteraceae</taxon>
        <taxon>Noviherbaspirillum</taxon>
    </lineage>
</organism>
<accession>A0A254TID1</accession>
<dbReference type="InterPro" id="IPR024370">
    <property type="entry name" value="PBP_domain"/>
</dbReference>